<dbReference type="Proteomes" id="UP001165378">
    <property type="component" value="Unassembled WGS sequence"/>
</dbReference>
<sequence>MGQVVVVAVLVAWLVVTVLFALPRVGDPIGQRLPAWCLSLIPSWSFFAPNPPRDDRVLLYRDVFGGQGAGPFREVWSSAAGSDLFKGRTEKAVTDSIGELLVRSRVSAGQDGQDGRKPTDPLQGMQAAQVMVSTPYVQLLNRVAAAPHDPRTQAVQFVIVATDHGEESPKVLFISATHRLDAEPPARTVPEPPRARVGTC</sequence>
<reference evidence="1" key="1">
    <citation type="submission" date="2022-01" db="EMBL/GenBank/DDBJ databases">
        <title>Genome-Based Taxonomic Classification of the Phylum Actinobacteria.</title>
        <authorList>
            <person name="Gao Y."/>
        </authorList>
    </citation>
    <scope>NUCLEOTIDE SEQUENCE</scope>
    <source>
        <strain evidence="1">KLBMP 8922</strain>
    </source>
</reference>
<keyword evidence="2" id="KW-1185">Reference proteome</keyword>
<dbReference type="RefSeq" id="WP_235052969.1">
    <property type="nucleotide sequence ID" value="NZ_JAKFHA010000008.1"/>
</dbReference>
<gene>
    <name evidence="1" type="ORF">LZ495_16495</name>
</gene>
<evidence type="ECO:0000313" key="2">
    <source>
        <dbReference type="Proteomes" id="UP001165378"/>
    </source>
</evidence>
<protein>
    <submittedName>
        <fullName evidence="1">Uncharacterized protein</fullName>
    </submittedName>
</protein>
<name>A0AA41Q1N6_9ACTN</name>
<dbReference type="EMBL" id="JAKFHA010000008">
    <property type="protein sequence ID" value="MCF2528804.1"/>
    <property type="molecule type" value="Genomic_DNA"/>
</dbReference>
<proteinExistence type="predicted"/>
<organism evidence="1 2">
    <name type="scientific">Yinghuangia soli</name>
    <dbReference type="NCBI Taxonomy" id="2908204"/>
    <lineage>
        <taxon>Bacteria</taxon>
        <taxon>Bacillati</taxon>
        <taxon>Actinomycetota</taxon>
        <taxon>Actinomycetes</taxon>
        <taxon>Kitasatosporales</taxon>
        <taxon>Streptomycetaceae</taxon>
        <taxon>Yinghuangia</taxon>
    </lineage>
</organism>
<comment type="caution">
    <text evidence="1">The sequence shown here is derived from an EMBL/GenBank/DDBJ whole genome shotgun (WGS) entry which is preliminary data.</text>
</comment>
<evidence type="ECO:0000313" key="1">
    <source>
        <dbReference type="EMBL" id="MCF2528804.1"/>
    </source>
</evidence>
<accession>A0AA41Q1N6</accession>
<dbReference type="AlphaFoldDB" id="A0AA41Q1N6"/>